<dbReference type="CDD" id="cd12797">
    <property type="entry name" value="M23_peptidase"/>
    <property type="match status" value="1"/>
</dbReference>
<dbReference type="PANTHER" id="PTHR21666:SF288">
    <property type="entry name" value="CELL DIVISION PROTEIN YTFB"/>
    <property type="match status" value="1"/>
</dbReference>
<evidence type="ECO:0000256" key="2">
    <source>
        <dbReference type="ARBA" id="ARBA00022670"/>
    </source>
</evidence>
<dbReference type="Gene3D" id="6.10.250.3150">
    <property type="match status" value="1"/>
</dbReference>
<evidence type="ECO:0000256" key="1">
    <source>
        <dbReference type="ARBA" id="ARBA00001947"/>
    </source>
</evidence>
<dbReference type="Gene3D" id="2.70.70.10">
    <property type="entry name" value="Glucose Permease (Domain IIA)"/>
    <property type="match status" value="1"/>
</dbReference>
<keyword evidence="3" id="KW-0479">Metal-binding</keyword>
<keyword evidence="2" id="KW-0645">Protease</keyword>
<dbReference type="AlphaFoldDB" id="A0A5A7N3S8"/>
<feature type="chain" id="PRO_5022965233" evidence="8">
    <location>
        <begin position="30"/>
        <end position="436"/>
    </location>
</feature>
<feature type="domain" description="M23ase beta-sheet core" evidence="9">
    <location>
        <begin position="318"/>
        <end position="424"/>
    </location>
</feature>
<keyword evidence="6" id="KW-0482">Metalloprotease</keyword>
<protein>
    <submittedName>
        <fullName evidence="10">Membrane protein</fullName>
    </submittedName>
</protein>
<keyword evidence="7" id="KW-0175">Coiled coil</keyword>
<evidence type="ECO:0000256" key="8">
    <source>
        <dbReference type="SAM" id="SignalP"/>
    </source>
</evidence>
<keyword evidence="8" id="KW-0732">Signal</keyword>
<dbReference type="Pfam" id="PF01551">
    <property type="entry name" value="Peptidase_M23"/>
    <property type="match status" value="1"/>
</dbReference>
<evidence type="ECO:0000256" key="4">
    <source>
        <dbReference type="ARBA" id="ARBA00022801"/>
    </source>
</evidence>
<accession>A0A5A7N3S8</accession>
<comment type="cofactor">
    <cofactor evidence="1">
        <name>Zn(2+)</name>
        <dbReference type="ChEBI" id="CHEBI:29105"/>
    </cofactor>
</comment>
<dbReference type="InterPro" id="IPR050570">
    <property type="entry name" value="Cell_wall_metabolism_enzyme"/>
</dbReference>
<dbReference type="InterPro" id="IPR011055">
    <property type="entry name" value="Dup_hybrid_motif"/>
</dbReference>
<keyword evidence="4" id="KW-0378">Hydrolase</keyword>
<evidence type="ECO:0000256" key="5">
    <source>
        <dbReference type="ARBA" id="ARBA00022833"/>
    </source>
</evidence>
<proteinExistence type="predicted"/>
<feature type="signal peptide" evidence="8">
    <location>
        <begin position="1"/>
        <end position="29"/>
    </location>
</feature>
<dbReference type="EMBL" id="BKCN01000001">
    <property type="protein sequence ID" value="GER02394.1"/>
    <property type="molecule type" value="Genomic_DNA"/>
</dbReference>
<keyword evidence="5" id="KW-0862">Zinc</keyword>
<evidence type="ECO:0000256" key="6">
    <source>
        <dbReference type="ARBA" id="ARBA00023049"/>
    </source>
</evidence>
<keyword evidence="11" id="KW-1185">Reference proteome</keyword>
<feature type="coiled-coil region" evidence="7">
    <location>
        <begin position="171"/>
        <end position="250"/>
    </location>
</feature>
<evidence type="ECO:0000313" key="11">
    <source>
        <dbReference type="Proteomes" id="UP000324996"/>
    </source>
</evidence>
<dbReference type="GO" id="GO:0006508">
    <property type="term" value="P:proteolysis"/>
    <property type="evidence" value="ECO:0007669"/>
    <property type="project" value="UniProtKB-KW"/>
</dbReference>
<evidence type="ECO:0000259" key="9">
    <source>
        <dbReference type="Pfam" id="PF01551"/>
    </source>
</evidence>
<dbReference type="GO" id="GO:0046872">
    <property type="term" value="F:metal ion binding"/>
    <property type="evidence" value="ECO:0007669"/>
    <property type="project" value="UniProtKB-KW"/>
</dbReference>
<evidence type="ECO:0000313" key="10">
    <source>
        <dbReference type="EMBL" id="GER02394.1"/>
    </source>
</evidence>
<name>A0A5A7N3S8_9PROT</name>
<gene>
    <name evidence="10" type="ORF">JCM17846_00760</name>
</gene>
<dbReference type="PANTHER" id="PTHR21666">
    <property type="entry name" value="PEPTIDASE-RELATED"/>
    <property type="match status" value="1"/>
</dbReference>
<reference evidence="10 11" key="1">
    <citation type="submission" date="2019-09" db="EMBL/GenBank/DDBJ databases">
        <title>NBRP : Genome information of microbial organism related human and environment.</title>
        <authorList>
            <person name="Hattori M."/>
            <person name="Oshima K."/>
            <person name="Inaba H."/>
            <person name="Suda W."/>
            <person name="Sakamoto M."/>
            <person name="Iino T."/>
            <person name="Kitahara M."/>
            <person name="Oshida Y."/>
            <person name="Iida T."/>
            <person name="Kudo T."/>
            <person name="Itoh T."/>
            <person name="Ohkuma M."/>
        </authorList>
    </citation>
    <scope>NUCLEOTIDE SEQUENCE [LARGE SCALE GENOMIC DNA]</scope>
    <source>
        <strain evidence="10 11">Q-1</strain>
    </source>
</reference>
<comment type="caution">
    <text evidence="10">The sequence shown here is derived from an EMBL/GenBank/DDBJ whole genome shotgun (WGS) entry which is preliminary data.</text>
</comment>
<dbReference type="GO" id="GO:0004222">
    <property type="term" value="F:metalloendopeptidase activity"/>
    <property type="evidence" value="ECO:0007669"/>
    <property type="project" value="TreeGrafter"/>
</dbReference>
<dbReference type="SUPFAM" id="SSF51261">
    <property type="entry name" value="Duplicated hybrid motif"/>
    <property type="match status" value="1"/>
</dbReference>
<dbReference type="Proteomes" id="UP000324996">
    <property type="component" value="Unassembled WGS sequence"/>
</dbReference>
<organism evidence="10 11">
    <name type="scientific">Iodidimonas nitroreducens</name>
    <dbReference type="NCBI Taxonomy" id="1236968"/>
    <lineage>
        <taxon>Bacteria</taxon>
        <taxon>Pseudomonadati</taxon>
        <taxon>Pseudomonadota</taxon>
        <taxon>Alphaproteobacteria</taxon>
        <taxon>Iodidimonadales</taxon>
        <taxon>Iodidimonadaceae</taxon>
        <taxon>Iodidimonas</taxon>
    </lineage>
</organism>
<evidence type="ECO:0000256" key="7">
    <source>
        <dbReference type="SAM" id="Coils"/>
    </source>
</evidence>
<sequence length="436" mass="46820">MPLSIYTGRIALTLLILGLGMACAVPNSAAQNPEGDPRSRLDAIEQELAQRAAQQRVLAEKARAAGREAEAIARSIIAATADVQALEERVTAVALKIETVGDLLQEQESLLELKQDQMARTLAALQRLSRRPQALALLRPGDADETIKGAILLRELAPQLEDEARAVGQQVARILDLRKELMAERETLKADQKALEASRRDLEFQREARQAEQQKLSQEAQEESRVMARLADQARSLEDLLKAIEAERARRLAAANAAAERLAQMPKAPGDKAVALAAPPASAPSSSVPLSEARGSLALPARGRLLRTFGALNGGLHEKGITIATLAGAQVVAPYDGRVVYSGPFRGYGKLLIIAHGEEYHTLLAGMDEVYASVGQWVLAGEPVGMMQDEARAVPQRAKTADVPAKNAQELYVELRKGGEPVDPVPWLAAGLGKVS</sequence>
<dbReference type="InterPro" id="IPR016047">
    <property type="entry name" value="M23ase_b-sheet_dom"/>
</dbReference>
<dbReference type="RefSeq" id="WP_161760631.1">
    <property type="nucleotide sequence ID" value="NZ_BKCN01000001.1"/>
</dbReference>
<evidence type="ECO:0000256" key="3">
    <source>
        <dbReference type="ARBA" id="ARBA00022723"/>
    </source>
</evidence>